<dbReference type="Pfam" id="PF12833">
    <property type="entry name" value="HTH_18"/>
    <property type="match status" value="1"/>
</dbReference>
<protein>
    <submittedName>
        <fullName evidence="6">AraC family transcriptional regulator</fullName>
    </submittedName>
</protein>
<keyword evidence="7" id="KW-1185">Reference proteome</keyword>
<feature type="region of interest" description="Disordered" evidence="4">
    <location>
        <begin position="302"/>
        <end position="331"/>
    </location>
</feature>
<feature type="domain" description="HTH araC/xylS-type" evidence="5">
    <location>
        <begin position="210"/>
        <end position="310"/>
    </location>
</feature>
<reference evidence="6 7" key="1">
    <citation type="submission" date="2019-03" db="EMBL/GenBank/DDBJ databases">
        <title>Genomic Encyclopedia of Type Strains, Phase III (KMG-III): the genomes of soil and plant-associated and newly described type strains.</title>
        <authorList>
            <person name="Whitman W."/>
        </authorList>
    </citation>
    <scope>NUCLEOTIDE SEQUENCE [LARGE SCALE GENOMIC DNA]</scope>
    <source>
        <strain evidence="6 7">LMG 29544</strain>
    </source>
</reference>
<accession>A0A4R8L6J2</accession>
<dbReference type="PROSITE" id="PS01124">
    <property type="entry name" value="HTH_ARAC_FAMILY_2"/>
    <property type="match status" value="1"/>
</dbReference>
<evidence type="ECO:0000313" key="7">
    <source>
        <dbReference type="Proteomes" id="UP000295509"/>
    </source>
</evidence>
<dbReference type="AlphaFoldDB" id="A0A4R8L6J2"/>
<dbReference type="InterPro" id="IPR050204">
    <property type="entry name" value="AraC_XylS_family_regulators"/>
</dbReference>
<dbReference type="GO" id="GO:0043565">
    <property type="term" value="F:sequence-specific DNA binding"/>
    <property type="evidence" value="ECO:0007669"/>
    <property type="project" value="InterPro"/>
</dbReference>
<dbReference type="PRINTS" id="PR00032">
    <property type="entry name" value="HTHARAC"/>
</dbReference>
<dbReference type="InterPro" id="IPR018060">
    <property type="entry name" value="HTH_AraC"/>
</dbReference>
<evidence type="ECO:0000259" key="5">
    <source>
        <dbReference type="PROSITE" id="PS01124"/>
    </source>
</evidence>
<dbReference type="InterPro" id="IPR018062">
    <property type="entry name" value="HTH_AraC-typ_CS"/>
</dbReference>
<keyword evidence="2" id="KW-0238">DNA-binding</keyword>
<name>A0A4R8L6J2_9BURK</name>
<comment type="caution">
    <text evidence="6">The sequence shown here is derived from an EMBL/GenBank/DDBJ whole genome shotgun (WGS) entry which is preliminary data.</text>
</comment>
<evidence type="ECO:0000256" key="1">
    <source>
        <dbReference type="ARBA" id="ARBA00023015"/>
    </source>
</evidence>
<organism evidence="6 7">
    <name type="scientific">Paraburkholderia rhizosphaerae</name>
    <dbReference type="NCBI Taxonomy" id="480658"/>
    <lineage>
        <taxon>Bacteria</taxon>
        <taxon>Pseudomonadati</taxon>
        <taxon>Pseudomonadota</taxon>
        <taxon>Betaproteobacteria</taxon>
        <taxon>Burkholderiales</taxon>
        <taxon>Burkholderiaceae</taxon>
        <taxon>Paraburkholderia</taxon>
    </lineage>
</organism>
<evidence type="ECO:0000256" key="2">
    <source>
        <dbReference type="ARBA" id="ARBA00023125"/>
    </source>
</evidence>
<dbReference type="SUPFAM" id="SSF46689">
    <property type="entry name" value="Homeodomain-like"/>
    <property type="match status" value="1"/>
</dbReference>
<dbReference type="OrthoDB" id="9178898at2"/>
<dbReference type="SMART" id="SM00342">
    <property type="entry name" value="HTH_ARAC"/>
    <property type="match status" value="1"/>
</dbReference>
<dbReference type="InterPro" id="IPR020449">
    <property type="entry name" value="Tscrpt_reg_AraC-type_HTH"/>
</dbReference>
<dbReference type="PANTHER" id="PTHR46796">
    <property type="entry name" value="HTH-TYPE TRANSCRIPTIONAL ACTIVATOR RHAS-RELATED"/>
    <property type="match status" value="1"/>
</dbReference>
<dbReference type="EMBL" id="SORE01000033">
    <property type="protein sequence ID" value="TDY38241.1"/>
    <property type="molecule type" value="Genomic_DNA"/>
</dbReference>
<evidence type="ECO:0000256" key="3">
    <source>
        <dbReference type="ARBA" id="ARBA00023163"/>
    </source>
</evidence>
<dbReference type="Gene3D" id="1.10.10.60">
    <property type="entry name" value="Homeodomain-like"/>
    <property type="match status" value="1"/>
</dbReference>
<proteinExistence type="predicted"/>
<evidence type="ECO:0000313" key="6">
    <source>
        <dbReference type="EMBL" id="TDY38241.1"/>
    </source>
</evidence>
<dbReference type="InterPro" id="IPR035418">
    <property type="entry name" value="AraC-bd_2"/>
</dbReference>
<evidence type="ECO:0000256" key="4">
    <source>
        <dbReference type="SAM" id="MobiDB-lite"/>
    </source>
</evidence>
<dbReference type="Pfam" id="PF14525">
    <property type="entry name" value="AraC_binding_2"/>
    <property type="match status" value="1"/>
</dbReference>
<dbReference type="InterPro" id="IPR009057">
    <property type="entry name" value="Homeodomain-like_sf"/>
</dbReference>
<keyword evidence="3" id="KW-0804">Transcription</keyword>
<gene>
    <name evidence="6" type="ORF">BX592_13342</name>
</gene>
<keyword evidence="1" id="KW-0805">Transcription regulation</keyword>
<dbReference type="PROSITE" id="PS00041">
    <property type="entry name" value="HTH_ARAC_FAMILY_1"/>
    <property type="match status" value="1"/>
</dbReference>
<dbReference type="GO" id="GO:0003700">
    <property type="term" value="F:DNA-binding transcription factor activity"/>
    <property type="evidence" value="ECO:0007669"/>
    <property type="project" value="InterPro"/>
</dbReference>
<dbReference type="Proteomes" id="UP000295509">
    <property type="component" value="Unassembled WGS sequence"/>
</dbReference>
<sequence>MHFATYALRHKRATTEQEWRDLVRRSWSMECEFTHGEDRELLTTSWLMGDLRFEALDLSRQRWIWRPEPGVDSWRRNTIVIFLIESGIVEIEQEGVSVQLTESSLLLLDASIPYTQTSPGHSRGVILRVPKTSLARRAKAVSGHEMFLPASTSADVTLLRSLLAATSAYGERCSPHCSTLVADHLTDLMEILSDDASAPKRLLSSDVMLRKVKRFIERNIGNEDLDPDMIARATGISRRYLARLFERDGSSVMRHLLQTRLERAKKILTSSGARVRISDVAWQCGFVSAVHFSMAFKKQYGKSPTDCQSAGTAGKHDGANHPTSPTDERDA</sequence>
<dbReference type="PANTHER" id="PTHR46796:SF6">
    <property type="entry name" value="ARAC SUBFAMILY"/>
    <property type="match status" value="1"/>
</dbReference>